<accession>A0A8X8I8G3</accession>
<reference evidence="2 3" key="1">
    <citation type="submission" date="2016-10" db="EMBL/GenBank/DDBJ databases">
        <authorList>
            <person name="Varghese N."/>
            <person name="Submissions S."/>
        </authorList>
    </citation>
    <scope>NUCLEOTIDE SEQUENCE [LARGE SCALE GENOMIC DNA]</scope>
    <source>
        <strain evidence="2 3">DSM 25353</strain>
    </source>
</reference>
<evidence type="ECO:0000313" key="3">
    <source>
        <dbReference type="Proteomes" id="UP000198711"/>
    </source>
</evidence>
<organism evidence="2 3">
    <name type="scientific">Hydrobacter penzbergensis</name>
    <dbReference type="NCBI Taxonomy" id="1235997"/>
    <lineage>
        <taxon>Bacteria</taxon>
        <taxon>Pseudomonadati</taxon>
        <taxon>Bacteroidota</taxon>
        <taxon>Chitinophagia</taxon>
        <taxon>Chitinophagales</taxon>
        <taxon>Chitinophagaceae</taxon>
        <taxon>Hydrobacter</taxon>
    </lineage>
</organism>
<gene>
    <name evidence="2" type="ORF">SAMN05444410_101104</name>
</gene>
<feature type="region of interest" description="Disordered" evidence="1">
    <location>
        <begin position="1"/>
        <end position="24"/>
    </location>
</feature>
<dbReference type="AlphaFoldDB" id="A0A8X8I8G3"/>
<protein>
    <submittedName>
        <fullName evidence="2">Uncharacterized protein</fullName>
    </submittedName>
</protein>
<sequence>MNTNTNRIRRPASRPRKTNLQQTEPVPEELRFIKRFVNLAGKHKKKEELLGFINALQKAIIEKKIRQSSLYADSIRLIQNRLVNFFNHSSARTSFDVDPADLKDLRPLVKDQKLLRVVRLIKQFISLRGRPGVKQEARLLLSKILKIYPELRIPHKDPYASELKSVIRSLKQFTGKDGGTILEISKAELNGLEAIAYDHEDEYEYEDELDGENEDEYRVAGLDERVTSSMELGEADLETLNLQDTWLELAAYLARNHGTVLYIHTAKAEADPAFQQKIQHVEIRHPKLYIAAGLPHDLSTYDFVFIDNINDLQLSAADLEALEETHPEQSFIYVSGKRYSTINLPNNIHSL</sequence>
<dbReference type="EMBL" id="FNNO01000001">
    <property type="protein sequence ID" value="SDW04662.1"/>
    <property type="molecule type" value="Genomic_DNA"/>
</dbReference>
<name>A0A8X8I8G3_9BACT</name>
<feature type="compositionally biased region" description="Basic residues" evidence="1">
    <location>
        <begin position="7"/>
        <end position="17"/>
    </location>
</feature>
<comment type="caution">
    <text evidence="2">The sequence shown here is derived from an EMBL/GenBank/DDBJ whole genome shotgun (WGS) entry which is preliminary data.</text>
</comment>
<proteinExistence type="predicted"/>
<evidence type="ECO:0000313" key="2">
    <source>
        <dbReference type="EMBL" id="SDW04662.1"/>
    </source>
</evidence>
<keyword evidence="3" id="KW-1185">Reference proteome</keyword>
<dbReference type="Proteomes" id="UP000198711">
    <property type="component" value="Unassembled WGS sequence"/>
</dbReference>
<dbReference type="RefSeq" id="WP_092721300.1">
    <property type="nucleotide sequence ID" value="NZ_FNNO01000001.1"/>
</dbReference>
<evidence type="ECO:0000256" key="1">
    <source>
        <dbReference type="SAM" id="MobiDB-lite"/>
    </source>
</evidence>